<feature type="domain" description="Multidrug resistance protein MdtA-like alpha-helical hairpin" evidence="7">
    <location>
        <begin position="80"/>
        <end position="151"/>
    </location>
</feature>
<evidence type="ECO:0000259" key="7">
    <source>
        <dbReference type="Pfam" id="PF25876"/>
    </source>
</evidence>
<dbReference type="EMBL" id="BSNC01000004">
    <property type="protein sequence ID" value="GLP96146.1"/>
    <property type="molecule type" value="Genomic_DNA"/>
</dbReference>
<evidence type="ECO:0000256" key="1">
    <source>
        <dbReference type="ARBA" id="ARBA00004167"/>
    </source>
</evidence>
<dbReference type="Pfam" id="PF25963">
    <property type="entry name" value="Beta-barrel_AAEA"/>
    <property type="match status" value="1"/>
</dbReference>
<reference evidence="10" key="2">
    <citation type="submission" date="2023-01" db="EMBL/GenBank/DDBJ databases">
        <title>Draft genome sequence of Paraferrimonas sedimenticola strain NBRC 101628.</title>
        <authorList>
            <person name="Sun Q."/>
            <person name="Mori K."/>
        </authorList>
    </citation>
    <scope>NUCLEOTIDE SEQUENCE</scope>
    <source>
        <strain evidence="10">NBRC 101628</strain>
    </source>
</reference>
<evidence type="ECO:0000313" key="11">
    <source>
        <dbReference type="Proteomes" id="UP001161422"/>
    </source>
</evidence>
<dbReference type="AlphaFoldDB" id="A0AA37VVM1"/>
<dbReference type="GO" id="GO:0016020">
    <property type="term" value="C:membrane"/>
    <property type="evidence" value="ECO:0007669"/>
    <property type="project" value="InterPro"/>
</dbReference>
<keyword evidence="6" id="KW-0175">Coiled coil</keyword>
<keyword evidence="3" id="KW-0812">Transmembrane</keyword>
<dbReference type="InterPro" id="IPR050393">
    <property type="entry name" value="MFP_Efflux_Pump"/>
</dbReference>
<dbReference type="Pfam" id="PF25876">
    <property type="entry name" value="HH_MFP_RND"/>
    <property type="match status" value="1"/>
</dbReference>
<keyword evidence="4" id="KW-1133">Transmembrane helix</keyword>
<dbReference type="Gene3D" id="2.40.30.170">
    <property type="match status" value="1"/>
</dbReference>
<evidence type="ECO:0000256" key="5">
    <source>
        <dbReference type="ARBA" id="ARBA00023136"/>
    </source>
</evidence>
<feature type="domain" description="p-hydroxybenzoic acid efflux pump subunit AaeA-like beta-barrel" evidence="9">
    <location>
        <begin position="186"/>
        <end position="284"/>
    </location>
</feature>
<dbReference type="SUPFAM" id="SSF111369">
    <property type="entry name" value="HlyD-like secretion proteins"/>
    <property type="match status" value="1"/>
</dbReference>
<dbReference type="InterPro" id="IPR058624">
    <property type="entry name" value="MdtA-like_HH"/>
</dbReference>
<dbReference type="InterPro" id="IPR006143">
    <property type="entry name" value="RND_pump_MFP"/>
</dbReference>
<reference evidence="10" key="1">
    <citation type="journal article" date="2014" name="Int. J. Syst. Evol. Microbiol.">
        <title>Complete genome sequence of Corynebacterium casei LMG S-19264T (=DSM 44701T), isolated from a smear-ripened cheese.</title>
        <authorList>
            <consortium name="US DOE Joint Genome Institute (JGI-PGF)"/>
            <person name="Walter F."/>
            <person name="Albersmeier A."/>
            <person name="Kalinowski J."/>
            <person name="Ruckert C."/>
        </authorList>
    </citation>
    <scope>NUCLEOTIDE SEQUENCE</scope>
    <source>
        <strain evidence="10">NBRC 101628</strain>
    </source>
</reference>
<dbReference type="InterPro" id="IPR058625">
    <property type="entry name" value="MdtA-like_BSH"/>
</dbReference>
<dbReference type="GO" id="GO:0022857">
    <property type="term" value="F:transmembrane transporter activity"/>
    <property type="evidence" value="ECO:0007669"/>
    <property type="project" value="InterPro"/>
</dbReference>
<evidence type="ECO:0000259" key="9">
    <source>
        <dbReference type="Pfam" id="PF25963"/>
    </source>
</evidence>
<dbReference type="PANTHER" id="PTHR30367">
    <property type="entry name" value="P-HYDROXYBENZOIC ACID EFFLUX PUMP SUBUNIT AAEA-RELATED"/>
    <property type="match status" value="1"/>
</dbReference>
<evidence type="ECO:0000256" key="3">
    <source>
        <dbReference type="ARBA" id="ARBA00022692"/>
    </source>
</evidence>
<comment type="subcellular location">
    <subcellularLocation>
        <location evidence="1">Membrane</location>
        <topology evidence="1">Single-pass membrane protein</topology>
    </subcellularLocation>
</comment>
<evidence type="ECO:0000313" key="10">
    <source>
        <dbReference type="EMBL" id="GLP96146.1"/>
    </source>
</evidence>
<keyword evidence="11" id="KW-1185">Reference proteome</keyword>
<comment type="caution">
    <text evidence="10">The sequence shown here is derived from an EMBL/GenBank/DDBJ whole genome shotgun (WGS) entry which is preliminary data.</text>
</comment>
<feature type="coiled-coil region" evidence="6">
    <location>
        <begin position="77"/>
        <end position="140"/>
    </location>
</feature>
<dbReference type="Proteomes" id="UP001161422">
    <property type="component" value="Unassembled WGS sequence"/>
</dbReference>
<proteinExistence type="inferred from homology"/>
<evidence type="ECO:0000256" key="2">
    <source>
        <dbReference type="ARBA" id="ARBA00009477"/>
    </source>
</evidence>
<evidence type="ECO:0000256" key="4">
    <source>
        <dbReference type="ARBA" id="ARBA00022989"/>
    </source>
</evidence>
<dbReference type="Pfam" id="PF25917">
    <property type="entry name" value="BSH_RND"/>
    <property type="match status" value="1"/>
</dbReference>
<keyword evidence="5" id="KW-0472">Membrane</keyword>
<name>A0AA37VVM1_9GAMM</name>
<organism evidence="10 11">
    <name type="scientific">Paraferrimonas sedimenticola</name>
    <dbReference type="NCBI Taxonomy" id="375674"/>
    <lineage>
        <taxon>Bacteria</taxon>
        <taxon>Pseudomonadati</taxon>
        <taxon>Pseudomonadota</taxon>
        <taxon>Gammaproteobacteria</taxon>
        <taxon>Alteromonadales</taxon>
        <taxon>Ferrimonadaceae</taxon>
        <taxon>Paraferrimonas</taxon>
    </lineage>
</organism>
<dbReference type="Gene3D" id="2.40.50.100">
    <property type="match status" value="1"/>
</dbReference>
<sequence>MISKIMTGLLFAVAVWFGVHKYQDYFQNPWTRDALIRAHVIEVTPRVTGPITKIHISDEEFVEAGQLLFEIDPSQYLAALRSAKAKLAQSKASLEKARIQLARNEALELKTPGTVPLMTLNNLQQDLEVASANVDAAAAQVNSAQLDLEFTKIRASKSGYITNFNLSEGAHLVANQPVVALVEDESFWIEGFFKETEIAAIKRGDEAVIRLMGDSTVELKGRVTSIGRGIAQTDGSQSVDMLPQVNPNFEWIRLAQRVPIKIEIANQPSQMDLIVGTSASVVVHTGD</sequence>
<accession>A0AA37VVM1</accession>
<protein>
    <submittedName>
        <fullName evidence="10">Hemolysin D</fullName>
    </submittedName>
</protein>
<evidence type="ECO:0000259" key="8">
    <source>
        <dbReference type="Pfam" id="PF25917"/>
    </source>
</evidence>
<dbReference type="InterPro" id="IPR058634">
    <property type="entry name" value="AaeA-lik-b-barrel"/>
</dbReference>
<comment type="similarity">
    <text evidence="2">Belongs to the membrane fusion protein (MFP) (TC 8.A.1) family.</text>
</comment>
<dbReference type="RefSeq" id="WP_095505407.1">
    <property type="nucleotide sequence ID" value="NZ_BSNC01000004.1"/>
</dbReference>
<feature type="domain" description="Multidrug resistance protein MdtA-like barrel-sandwich hybrid" evidence="8">
    <location>
        <begin position="40"/>
        <end position="182"/>
    </location>
</feature>
<gene>
    <name evidence="10" type="ORF">GCM10007895_14520</name>
</gene>
<dbReference type="NCBIfam" id="TIGR01730">
    <property type="entry name" value="RND_mfp"/>
    <property type="match status" value="1"/>
</dbReference>
<dbReference type="PANTHER" id="PTHR30367:SF1">
    <property type="entry name" value="MULTIDRUG RESISTANCE PROTEIN MDTN"/>
    <property type="match status" value="1"/>
</dbReference>
<evidence type="ECO:0000256" key="6">
    <source>
        <dbReference type="SAM" id="Coils"/>
    </source>
</evidence>